<comment type="similarity">
    <text evidence="2">Belongs to the SLC43A transporter (TC 2.A.1.44) family.</text>
</comment>
<evidence type="ECO:0008006" key="10">
    <source>
        <dbReference type="Google" id="ProtNLM"/>
    </source>
</evidence>
<sequence length="547" mass="60509">MPYRHHLPPLSTRLIQIGCAITWCLVAAGIVFGFAAIKPILISEHVYEEKCQISAFEEVKCSAQELALDLLFTLACMTTNISALPVGWILDSYGPQVTGIIGAGVLVFASISLSFANKLAKIDGYLIGYSLLALAGPFVFISCFQLANSFPKHSGLILALITGSFDSSSALFLFYRLFYTNVYQLSLSGFFGFYLIVPVFICLCQVFIMPKESYKTVATLAKIAETGIDETGKPLDVDLLLPQDQPILQSDQDEEEDDEVVEQDEGVQFYQPTISETAHLLIRRDPIPDENPHVRRASFTSVHSNKSAYEQEADIKLINSTGGVFGIMHGYSIRAQMSSHWFLLMTFFTTSQMLRINYFVATIKSQELYLYDNNEELATSINQFFDLALPLGGVVAIPFIGLILDNCTTLAVLTSLTCLSLFAHIMGLLAWIPGTYMGILVLVVYRPFFYTAVSDFCAKVFGFDTFGTVYGTIIAFSGLCNVFQQVLDKATHEMFNKNPGPVNILLTGLTAITGLAIIGFVRSQELEIKRRQLEVEAQEAINRPIPT</sequence>
<keyword evidence="3" id="KW-0813">Transport</keyword>
<feature type="transmembrane region" description="Helical" evidence="7">
    <location>
        <begin position="381"/>
        <end position="403"/>
    </location>
</feature>
<comment type="caution">
    <text evidence="8">The sequence shown here is derived from an EMBL/GenBank/DDBJ whole genome shotgun (WGS) entry which is preliminary data.</text>
</comment>
<dbReference type="GeneID" id="73468962"/>
<evidence type="ECO:0000256" key="4">
    <source>
        <dbReference type="ARBA" id="ARBA00022692"/>
    </source>
</evidence>
<feature type="transmembrane region" description="Helical" evidence="7">
    <location>
        <begin position="97"/>
        <end position="116"/>
    </location>
</feature>
<keyword evidence="6 7" id="KW-0472">Membrane</keyword>
<feature type="transmembrane region" description="Helical" evidence="7">
    <location>
        <begin position="341"/>
        <end position="361"/>
    </location>
</feature>
<evidence type="ECO:0000256" key="5">
    <source>
        <dbReference type="ARBA" id="ARBA00022989"/>
    </source>
</evidence>
<dbReference type="EMBL" id="JAGSYN010000099">
    <property type="protein sequence ID" value="KAG7664303.1"/>
    <property type="molecule type" value="Genomic_DNA"/>
</dbReference>
<feature type="transmembrane region" description="Helical" evidence="7">
    <location>
        <begin position="70"/>
        <end position="90"/>
    </location>
</feature>
<dbReference type="PANTHER" id="PTHR20772">
    <property type="entry name" value="PROTEIN FMP42"/>
    <property type="match status" value="1"/>
</dbReference>
<dbReference type="RefSeq" id="XP_049264535.1">
    <property type="nucleotide sequence ID" value="XM_049405882.1"/>
</dbReference>
<organism evidence="8 9">
    <name type="scientific">[Candida] subhashii</name>
    <dbReference type="NCBI Taxonomy" id="561895"/>
    <lineage>
        <taxon>Eukaryota</taxon>
        <taxon>Fungi</taxon>
        <taxon>Dikarya</taxon>
        <taxon>Ascomycota</taxon>
        <taxon>Saccharomycotina</taxon>
        <taxon>Pichiomycetes</taxon>
        <taxon>Debaryomycetaceae</taxon>
        <taxon>Spathaspora</taxon>
    </lineage>
</organism>
<dbReference type="GO" id="GO:0000329">
    <property type="term" value="C:fungal-type vacuole membrane"/>
    <property type="evidence" value="ECO:0007669"/>
    <property type="project" value="TreeGrafter"/>
</dbReference>
<evidence type="ECO:0000313" key="8">
    <source>
        <dbReference type="EMBL" id="KAG7664303.1"/>
    </source>
</evidence>
<dbReference type="Proteomes" id="UP000694255">
    <property type="component" value="Unassembled WGS sequence"/>
</dbReference>
<dbReference type="InterPro" id="IPR052599">
    <property type="entry name" value="SLC43A_AATransporter"/>
</dbReference>
<evidence type="ECO:0000256" key="7">
    <source>
        <dbReference type="SAM" id="Phobius"/>
    </source>
</evidence>
<evidence type="ECO:0000256" key="2">
    <source>
        <dbReference type="ARBA" id="ARBA00006595"/>
    </source>
</evidence>
<feature type="transmembrane region" description="Helical" evidence="7">
    <location>
        <begin position="465"/>
        <end position="484"/>
    </location>
</feature>
<keyword evidence="9" id="KW-1185">Reference proteome</keyword>
<name>A0A8J5QLE9_9ASCO</name>
<gene>
    <name evidence="8" type="ORF">J8A68_002161</name>
</gene>
<evidence type="ECO:0000256" key="1">
    <source>
        <dbReference type="ARBA" id="ARBA00004141"/>
    </source>
</evidence>
<accession>A0A8J5QLE9</accession>
<feature type="transmembrane region" description="Helical" evidence="7">
    <location>
        <begin position="14"/>
        <end position="37"/>
    </location>
</feature>
<protein>
    <recommendedName>
        <fullName evidence="10">Protein FMP42</fullName>
    </recommendedName>
</protein>
<dbReference type="OrthoDB" id="330047at2759"/>
<feature type="transmembrane region" description="Helical" evidence="7">
    <location>
        <begin position="122"/>
        <end position="144"/>
    </location>
</feature>
<reference evidence="8 9" key="1">
    <citation type="journal article" date="2021" name="DNA Res.">
        <title>Genome analysis of Candida subhashii reveals its hybrid nature and dual mitochondrial genome conformations.</title>
        <authorList>
            <person name="Mixao V."/>
            <person name="Hegedusova E."/>
            <person name="Saus E."/>
            <person name="Pryszcz L.P."/>
            <person name="Cillingova A."/>
            <person name="Nosek J."/>
            <person name="Gabaldon T."/>
        </authorList>
    </citation>
    <scope>NUCLEOTIDE SEQUENCE [LARGE SCALE GENOMIC DNA]</scope>
    <source>
        <strain evidence="8 9">CBS 10753</strain>
    </source>
</reference>
<feature type="transmembrane region" description="Helical" evidence="7">
    <location>
        <begin position="156"/>
        <end position="178"/>
    </location>
</feature>
<dbReference type="PANTHER" id="PTHR20772:SF2">
    <property type="entry name" value="PROTEIN FMP42"/>
    <property type="match status" value="1"/>
</dbReference>
<evidence type="ECO:0000313" key="9">
    <source>
        <dbReference type="Proteomes" id="UP000694255"/>
    </source>
</evidence>
<comment type="subcellular location">
    <subcellularLocation>
        <location evidence="1">Membrane</location>
        <topology evidence="1">Multi-pass membrane protein</topology>
    </subcellularLocation>
</comment>
<feature type="transmembrane region" description="Helical" evidence="7">
    <location>
        <begin position="190"/>
        <end position="208"/>
    </location>
</feature>
<feature type="transmembrane region" description="Helical" evidence="7">
    <location>
        <begin position="504"/>
        <end position="521"/>
    </location>
</feature>
<evidence type="ECO:0000256" key="3">
    <source>
        <dbReference type="ARBA" id="ARBA00022448"/>
    </source>
</evidence>
<proteinExistence type="inferred from homology"/>
<keyword evidence="4 7" id="KW-0812">Transmembrane</keyword>
<evidence type="ECO:0000256" key="6">
    <source>
        <dbReference type="ARBA" id="ARBA00023136"/>
    </source>
</evidence>
<dbReference type="AlphaFoldDB" id="A0A8J5QLE9"/>
<keyword evidence="5 7" id="KW-1133">Transmembrane helix</keyword>